<feature type="compositionally biased region" description="Polar residues" evidence="1">
    <location>
        <begin position="185"/>
        <end position="199"/>
    </location>
</feature>
<proteinExistence type="predicted"/>
<dbReference type="OMA" id="RQTLNCA"/>
<keyword evidence="4" id="KW-1185">Reference proteome</keyword>
<dbReference type="SUPFAM" id="SSF49562">
    <property type="entry name" value="C2 domain (Calcium/lipid-binding domain, CaLB)"/>
    <property type="match status" value="1"/>
</dbReference>
<dbReference type="Pfam" id="PF00168">
    <property type="entry name" value="C2"/>
    <property type="match status" value="1"/>
</dbReference>
<dbReference type="InterPro" id="IPR000008">
    <property type="entry name" value="C2_dom"/>
</dbReference>
<evidence type="ECO:0000259" key="2">
    <source>
        <dbReference type="PROSITE" id="PS50004"/>
    </source>
</evidence>
<dbReference type="Ensembl" id="ENSCSET00000023889.1">
    <property type="protein sequence ID" value="ENSCSEP00000023581.1"/>
    <property type="gene ID" value="ENSCSEG00000015041.1"/>
</dbReference>
<dbReference type="InParanoid" id="A0A3P8WD80"/>
<evidence type="ECO:0000256" key="1">
    <source>
        <dbReference type="SAM" id="MobiDB-lite"/>
    </source>
</evidence>
<dbReference type="OrthoDB" id="9947256at2759"/>
<sequence length="389" mass="43834">MWLFEKIRDSIENIPSELCHTIEQSKEYIFNSRKTCMSLNVHSNILTPDKIPEFCLPPRLSRRNILQEAETPSSHLLRKNQEQSTFFNSMQVMTKDSKVRNSNALMACKDVKRALPFSAESFGLAGIYQSPNTRRKESLFHPKFPAYTLNKKISPAAQKVTRERNPPKNTVAGFFSLTLGKTISETGSTENKTPSSTSCPVLPGSQEETGGMRREVVSLHTFPNNPPSSFGSSLTLAPTVLFPLDVLRCQVRLPREHVIPLQGRGKVKLSAESTTFSSNTILSLSTVRIRLVSVESHWNDTDQKPLNCALILCLTPGKLQLQKSATIKTSRNPVFNEDFYFTALSREDLLELQLRVKIVDKLVSGTLRRRTVIRVFTKPLSQLLHLHIN</sequence>
<evidence type="ECO:0000313" key="3">
    <source>
        <dbReference type="Ensembl" id="ENSCSEP00000023581.1"/>
    </source>
</evidence>
<dbReference type="PANTHER" id="PTHR46291:SF9">
    <property type="entry name" value="C2 CALCIUM-DEPENDENT DOMAIN-CONTAINING PROTEIN 4C-LIKE"/>
    <property type="match status" value="1"/>
</dbReference>
<protein>
    <submittedName>
        <fullName evidence="3">C2 calcium-dependent domain-containing protein 4C-like</fullName>
    </submittedName>
</protein>
<dbReference type="GeneTree" id="ENSGT00940000178770"/>
<feature type="domain" description="C2" evidence="2">
    <location>
        <begin position="263"/>
        <end position="389"/>
    </location>
</feature>
<feature type="region of interest" description="Disordered" evidence="1">
    <location>
        <begin position="185"/>
        <end position="208"/>
    </location>
</feature>
<dbReference type="InterPro" id="IPR035892">
    <property type="entry name" value="C2_domain_sf"/>
</dbReference>
<name>A0A3P8WD80_CYNSE</name>
<reference evidence="3" key="3">
    <citation type="submission" date="2025-09" db="UniProtKB">
        <authorList>
            <consortium name="Ensembl"/>
        </authorList>
    </citation>
    <scope>IDENTIFICATION</scope>
</reference>
<dbReference type="GeneID" id="103397530"/>
<organism evidence="3 4">
    <name type="scientific">Cynoglossus semilaevis</name>
    <name type="common">Tongue sole</name>
    <dbReference type="NCBI Taxonomy" id="244447"/>
    <lineage>
        <taxon>Eukaryota</taxon>
        <taxon>Metazoa</taxon>
        <taxon>Chordata</taxon>
        <taxon>Craniata</taxon>
        <taxon>Vertebrata</taxon>
        <taxon>Euteleostomi</taxon>
        <taxon>Actinopterygii</taxon>
        <taxon>Neopterygii</taxon>
        <taxon>Teleostei</taxon>
        <taxon>Neoteleostei</taxon>
        <taxon>Acanthomorphata</taxon>
        <taxon>Carangaria</taxon>
        <taxon>Pleuronectiformes</taxon>
        <taxon>Pleuronectoidei</taxon>
        <taxon>Cynoglossidae</taxon>
        <taxon>Cynoglossinae</taxon>
        <taxon>Cynoglossus</taxon>
    </lineage>
</organism>
<reference evidence="3" key="2">
    <citation type="submission" date="2025-08" db="UniProtKB">
        <authorList>
            <consortium name="Ensembl"/>
        </authorList>
    </citation>
    <scope>IDENTIFICATION</scope>
</reference>
<evidence type="ECO:0000313" key="4">
    <source>
        <dbReference type="Proteomes" id="UP000265120"/>
    </source>
</evidence>
<dbReference type="Proteomes" id="UP000265120">
    <property type="component" value="Chromosome Z"/>
</dbReference>
<dbReference type="STRING" id="244447.ENSCSEP00000023581"/>
<dbReference type="InterPro" id="IPR043549">
    <property type="entry name" value="C2C4C/C2C4D"/>
</dbReference>
<dbReference type="RefSeq" id="XP_008334048.1">
    <property type="nucleotide sequence ID" value="XM_008335826.2"/>
</dbReference>
<dbReference type="AlphaFoldDB" id="A0A3P8WD80"/>
<dbReference type="PROSITE" id="PS50004">
    <property type="entry name" value="C2"/>
    <property type="match status" value="1"/>
</dbReference>
<reference evidence="3 4" key="1">
    <citation type="journal article" date="2014" name="Nat. Genet.">
        <title>Whole-genome sequence of a flatfish provides insights into ZW sex chromosome evolution and adaptation to a benthic lifestyle.</title>
        <authorList>
            <person name="Chen S."/>
            <person name="Zhang G."/>
            <person name="Shao C."/>
            <person name="Huang Q."/>
            <person name="Liu G."/>
            <person name="Zhang P."/>
            <person name="Song W."/>
            <person name="An N."/>
            <person name="Chalopin D."/>
            <person name="Volff J.N."/>
            <person name="Hong Y."/>
            <person name="Li Q."/>
            <person name="Sha Z."/>
            <person name="Zhou H."/>
            <person name="Xie M."/>
            <person name="Yu Q."/>
            <person name="Liu Y."/>
            <person name="Xiang H."/>
            <person name="Wang N."/>
            <person name="Wu K."/>
            <person name="Yang C."/>
            <person name="Zhou Q."/>
            <person name="Liao X."/>
            <person name="Yang L."/>
            <person name="Hu Q."/>
            <person name="Zhang J."/>
            <person name="Meng L."/>
            <person name="Jin L."/>
            <person name="Tian Y."/>
            <person name="Lian J."/>
            <person name="Yang J."/>
            <person name="Miao G."/>
            <person name="Liu S."/>
            <person name="Liang Z."/>
            <person name="Yan F."/>
            <person name="Li Y."/>
            <person name="Sun B."/>
            <person name="Zhang H."/>
            <person name="Zhang J."/>
            <person name="Zhu Y."/>
            <person name="Du M."/>
            <person name="Zhao Y."/>
            <person name="Schartl M."/>
            <person name="Tang Q."/>
            <person name="Wang J."/>
        </authorList>
    </citation>
    <scope>NUCLEOTIDE SEQUENCE</scope>
</reference>
<dbReference type="KEGG" id="csem:103397530"/>
<dbReference type="Gene3D" id="2.60.40.150">
    <property type="entry name" value="C2 domain"/>
    <property type="match status" value="1"/>
</dbReference>
<dbReference type="PANTHER" id="PTHR46291">
    <property type="entry name" value="C2 DOMAIN-CONTAINING PROTEIN"/>
    <property type="match status" value="1"/>
</dbReference>
<accession>A0A3P8WD80</accession>